<dbReference type="OrthoDB" id="434552at2759"/>
<dbReference type="EMBL" id="CAJNNV010010073">
    <property type="protein sequence ID" value="CAE8598147.1"/>
    <property type="molecule type" value="Genomic_DNA"/>
</dbReference>
<name>A0A813EFX8_POLGL</name>
<gene>
    <name evidence="2" type="ORF">PGLA1383_LOCUS16559</name>
</gene>
<feature type="region of interest" description="Disordered" evidence="1">
    <location>
        <begin position="1"/>
        <end position="40"/>
    </location>
</feature>
<sequence length="3083" mass="329847">MAQTSSLAGDSQMSCRTQPANSNLRSSMPKQSAGNTSPVHVSLSVTSGTCRSYRCGASGMALASQPRATERHIFSCSCIGSHCLRARPQRCQPLSLTFPGASAKYLTQSCVDCSVVAREHQKQDEEGAIARMLTRLATLWISRRAECTEDPLLEDVRDAKRFCEFAGHGGGNCMVPVESLIGSGETDCWQVKPVPECKTHVIRAVARLHSQPWGGSSFVHPRARSVPSRSTVISHSCSSPLQASRPVNNAIRLEPCFPFTSCSCIGSRVLRSRLPLSLTFPGASAKHLAQSCVDCSVVSKENPKQDEKGAIARMLTRLVTLWITRRAQLSKNHLRDVACDGRRCCEIGDCIAPVASLVSTGVTACWHEKPVPGGKRKVLRVVALFRNQLPCDCLPCAAGPKVPLRPLPYQQLACDSLANVPACCDAVSVALMAKRPNLHNCPFVLVLGCSSASLLPRVHSCMPKLQTRPGLSNWRSMFEHDVRPSWPLAWLALPGQSTRLVKDSGQSTSILKTACPHSEVFAALVSKALAEDQDTALLFRESAQLPRDSAVRSALLSSQHMVRISKLGVVRQPRGVRCSALSGSRAPVAAANASQDSATASETVSTRLGLSQLCSTSAMPLQLCRSMSLKPTVPVSEEQLVAGQPDLATIGYIVLGDHCPASRERSLLPDHRMRPTEDVRANRTFACSLCFRAHQASICHVMPVAALFAFCQRSQSPVSRGASRASRGAGCCTPVSKDCRLLQVGVQKNSLRTFLGSIGPSHKMMISKPISTCVKECGIELHDMALMGYSSSSARRPGQHCAGATCPSQAVPQLPEGPVPAKMPVRRRSPAIAQGLQCTVGMRCLQCCHAAASVVTVRVRHAARGVEVLAVGSVAKGALGEAGIFSPRRLGVLDWWLRDSERLPARRPNLLTTASHNASAGQVVSLRDLAGGAQPRSVQRASAGRQHLAVAIVSQDFAGQGIGRGISRTACAIVDLHQRLSPAASWMLPPAVKPLSQRWPLPPPAKLAPLLQFRAQQPSETMATTILPAKRSLERSGEVQNLSLRLLALDVLGLLTGCDDLAERLLPGRALPRANGRSAGDAQRMGHGHPRAVLRQLVPSACMEQASPRALHGAACAGTFHRVPASTSMCTNKNETRHVRQLGRRRHSCSSLLHASCSVNNAIRLGPCFPFTMGREQSCCCRCSCSGSCVLRSRSLLSLTFPGASAKHLTQSCVEVHQKQDEEGAIARTLTRLVALWISRRAQLSKDPLLDVACAAIRCCEVCDSLAPMASLVNTGVAACWHEMPVPEFKTQVTRVVSRFRNLLPCDSLPRAVCPTISVRPLHNQQLASDSLAKVPNRYNCPFVLALGCSSASLLPRVHSCMPKLQTRAGLSNWRSMFEHDVRPSWPLAWLALPGQSTRLVKDSGQGTSILKTACPHSEVCTALVSKALAEDQDTALLFRESAQLPRDSAVRSALLSMQQMVRIGKLDVIQQPRVMRCSASFGSPPLVPAANTTRSSAAASSFAVHLPCMSLKQTVPVSEQQLVAGQPELAAIGYIVLGDHCLATRERSCSMKSLLPDHRMRPTEDVKVNRTFSCSLCFRAHQASICHVMPVAALFAFCQRSHCPVSRGASRASRGAGCCTPVSKDCRLLQVGVQKNSLCTFLGSTGPSRKMMVSKPISTCVKECGIELHDMALMGFSSSSARRPGQHCAGAICPSQAVPQLPEGPVPAKMPVRRISPAAAAAAAPWRQHCDGGLSCTTIWSSHRSLGSAQVVRAGRVPPKSTSSLMDTCNGSLPRKRSIVCSPRQENAGSTLVCSGLSSCSACVTTAGASSADRLSTASSALPCCTTSESNVTLSPAFRAECFTPSCRGEVQLTGRRHDSLRLVCLDGSCGQGQSAWPFAPTTFNAAGSRLVSPFSFSSNAGSRSWSFGPALLGAPAACGLAARPIWEGASVELIPQAWKNAQLHLTSGKPVCTTAGRAPGSSFGELRPSRDRPAASLRVLLGFNKHLCSGQKAEAPLLQPPFKAGATPEVGRSSKPQSVSFGGERTSPARVAERERTCCESARSERTALEASARGAAVKHSLLLRAVSKYAAESLADETKQVAGVPASSTRGTATDKSFTGAGCFVTGLIESSVGWTGALGEDAPLAVGRVGAVQPGSGQLATFGQLVPIVASSCVAVVPAEAMPSAPAMLAIFERPVAASGDLSRLQLLGRSNGCPQWASRSCRRSRCGALNLAASPYGGGGGASSSRSSGFSAERLLLRLPAGSLRADPGPLTEAVARPVHSLPWRPVLPDTFSRILACSGGQFFGPSAERARCQELPVCCILPCLPEPPVWASGACSLPDRSCLSWLSVPTPQLQLQLPGELRERDPVCNVSAWHAEIPGASDTFPQVNQQTFLHPCSVPMAARVVTCCRRVFPMPCHSSLSIAPTRSCFCASAAPLSRQQQVSSAWSRLSTLTGDSELPIPDIDNFNMSGTGSGHSGDFDLTPRIRMMSLLGNKVFCKSVGADAAIVDPRSRAAMQLGTGSGQKAKLLSLATGRRPTPRKFTFEQQGRSETLLVRVQLVMAFLPDRENAFNFVRNLRFCVVYAAFREESQAELPVRGPLVTAALPFVETFSRLSFGSSCRPHSKQLLGFMGRRLIWSCWCPCPAGVECGTWTPQRWVFDPGDDANSPANVAIRVAFVAVDCCRGALALRDARATREDMSNLSAALDRLIDQGANGPIQGDAVLIRYAGMRRMVARASHALRMVTVEFCGMSLATSRPEADLADRIGSAMGAVRTLGLAAVFRHDRFWKMPLTGGPTFQVTFGNALPAMPVEVDLTGCCKECYMPLHRGICEFDPEHTPLPQDLDDPELADWLPAWLQNYRRRSGPGAGARRQRLSGDCCFEVLGPLPPIQKLQDLRHLKLAAAAPDSESPEDWGLLAPRSQTIARGRGPLCPECLMPLEGTRCPLDPRHDRGDRFEGIPVEVEAVEETFFVLGVVSREPAAALVALASLPPSEGGAARGCQETQAALLSLPSSIEEWLREMDGHGFLAPYHAAIAGNFDSPAQVLDVYLRPGEDGQPSFLDPAFLDEMQVKKLGHRRLFEKWLADRLREAKLKTGAG</sequence>
<comment type="caution">
    <text evidence="2">The sequence shown here is derived from an EMBL/GenBank/DDBJ whole genome shotgun (WGS) entry which is preliminary data.</text>
</comment>
<evidence type="ECO:0000256" key="1">
    <source>
        <dbReference type="SAM" id="MobiDB-lite"/>
    </source>
</evidence>
<feature type="region of interest" description="Disordered" evidence="1">
    <location>
        <begin position="2005"/>
        <end position="2037"/>
    </location>
</feature>
<evidence type="ECO:0000313" key="2">
    <source>
        <dbReference type="EMBL" id="CAE8598147.1"/>
    </source>
</evidence>
<keyword evidence="3" id="KW-1185">Reference proteome</keyword>
<proteinExistence type="predicted"/>
<dbReference type="Proteomes" id="UP000654075">
    <property type="component" value="Unassembled WGS sequence"/>
</dbReference>
<evidence type="ECO:0000313" key="3">
    <source>
        <dbReference type="Proteomes" id="UP000654075"/>
    </source>
</evidence>
<reference evidence="2" key="1">
    <citation type="submission" date="2021-02" db="EMBL/GenBank/DDBJ databases">
        <authorList>
            <person name="Dougan E. K."/>
            <person name="Rhodes N."/>
            <person name="Thang M."/>
            <person name="Chan C."/>
        </authorList>
    </citation>
    <scope>NUCLEOTIDE SEQUENCE</scope>
</reference>
<protein>
    <submittedName>
        <fullName evidence="2">Uncharacterized protein</fullName>
    </submittedName>
</protein>
<organism evidence="2 3">
    <name type="scientific">Polarella glacialis</name>
    <name type="common">Dinoflagellate</name>
    <dbReference type="NCBI Taxonomy" id="89957"/>
    <lineage>
        <taxon>Eukaryota</taxon>
        <taxon>Sar</taxon>
        <taxon>Alveolata</taxon>
        <taxon>Dinophyceae</taxon>
        <taxon>Suessiales</taxon>
        <taxon>Suessiaceae</taxon>
        <taxon>Polarella</taxon>
    </lineage>
</organism>
<accession>A0A813EFX8</accession>